<protein>
    <submittedName>
        <fullName evidence="3">Autotransporter-associated beta strand protein</fullName>
    </submittedName>
</protein>
<keyword evidence="1" id="KW-0732">Signal</keyword>
<gene>
    <name evidence="3" type="ORF">FHR21_000207</name>
</gene>
<dbReference type="Gene3D" id="2.160.20.20">
    <property type="match status" value="1"/>
</dbReference>
<dbReference type="NCBIfam" id="TIGR02601">
    <property type="entry name" value="autotrns_rpt"/>
    <property type="match status" value="1"/>
</dbReference>
<dbReference type="SUPFAM" id="SSF51126">
    <property type="entry name" value="Pectin lyase-like"/>
    <property type="match status" value="1"/>
</dbReference>
<evidence type="ECO:0000256" key="1">
    <source>
        <dbReference type="ARBA" id="ARBA00022729"/>
    </source>
</evidence>
<dbReference type="InterPro" id="IPR011050">
    <property type="entry name" value="Pectin_lyase_fold/virulence"/>
</dbReference>
<dbReference type="Proteomes" id="UP000537161">
    <property type="component" value="Unassembled WGS sequence"/>
</dbReference>
<dbReference type="EMBL" id="JACIJH010000001">
    <property type="protein sequence ID" value="MBB5704882.1"/>
    <property type="molecule type" value="Genomic_DNA"/>
</dbReference>
<feature type="domain" description="Autotransporter" evidence="2">
    <location>
        <begin position="1622"/>
        <end position="1897"/>
    </location>
</feature>
<evidence type="ECO:0000313" key="3">
    <source>
        <dbReference type="EMBL" id="MBB5704882.1"/>
    </source>
</evidence>
<comment type="caution">
    <text evidence="3">The sequence shown here is derived from an EMBL/GenBank/DDBJ whole genome shotgun (WGS) entry which is preliminary data.</text>
</comment>
<accession>A0A7W9B256</accession>
<dbReference type="SMART" id="SM00869">
    <property type="entry name" value="Autotransporter"/>
    <property type="match status" value="1"/>
</dbReference>
<dbReference type="InterPro" id="IPR005546">
    <property type="entry name" value="Autotransporte_beta"/>
</dbReference>
<evidence type="ECO:0000313" key="4">
    <source>
        <dbReference type="Proteomes" id="UP000537161"/>
    </source>
</evidence>
<dbReference type="Pfam" id="PF12951">
    <property type="entry name" value="PATR"/>
    <property type="match status" value="2"/>
</dbReference>
<organism evidence="3 4">
    <name type="scientific">Sphingopyxis panaciterrulae</name>
    <dbReference type="NCBI Taxonomy" id="462372"/>
    <lineage>
        <taxon>Bacteria</taxon>
        <taxon>Pseudomonadati</taxon>
        <taxon>Pseudomonadota</taxon>
        <taxon>Alphaproteobacteria</taxon>
        <taxon>Sphingomonadales</taxon>
        <taxon>Sphingomonadaceae</taxon>
        <taxon>Sphingopyxis</taxon>
    </lineage>
</organism>
<dbReference type="Pfam" id="PF03797">
    <property type="entry name" value="Autotransporter"/>
    <property type="match status" value="1"/>
</dbReference>
<name>A0A7W9B256_9SPHN</name>
<dbReference type="InterPro" id="IPR013425">
    <property type="entry name" value="Autotrns_rpt"/>
</dbReference>
<dbReference type="SUPFAM" id="SSF103515">
    <property type="entry name" value="Autotransporter"/>
    <property type="match status" value="1"/>
</dbReference>
<proteinExistence type="predicted"/>
<evidence type="ECO:0000259" key="2">
    <source>
        <dbReference type="PROSITE" id="PS51208"/>
    </source>
</evidence>
<dbReference type="Gene3D" id="2.40.128.130">
    <property type="entry name" value="Autotransporter beta-domain"/>
    <property type="match status" value="1"/>
</dbReference>
<dbReference type="PROSITE" id="PS51208">
    <property type="entry name" value="AUTOTRANSPORTER"/>
    <property type="match status" value="1"/>
</dbReference>
<dbReference type="InterPro" id="IPR036709">
    <property type="entry name" value="Autotransporte_beta_dom_sf"/>
</dbReference>
<dbReference type="InterPro" id="IPR012332">
    <property type="entry name" value="Autotransporter_pectin_lyase_C"/>
</dbReference>
<dbReference type="RefSeq" id="WP_184094419.1">
    <property type="nucleotide sequence ID" value="NZ_JACIJH010000001.1"/>
</dbReference>
<reference evidence="3 4" key="1">
    <citation type="submission" date="2020-08" db="EMBL/GenBank/DDBJ databases">
        <title>Genomic Encyclopedia of Type Strains, Phase IV (KMG-IV): sequencing the most valuable type-strain genomes for metagenomic binning, comparative biology and taxonomic classification.</title>
        <authorList>
            <person name="Goeker M."/>
        </authorList>
    </citation>
    <scope>NUCLEOTIDE SEQUENCE [LARGE SCALE GENOMIC DNA]</scope>
    <source>
        <strain evidence="3 4">DSM 27163</strain>
    </source>
</reference>
<sequence length="1897" mass="185653">MSAISKSRLLATSAIAGLSILHMVVPALGAEHGRLLPEGEPASVDNPAGETIEGDRIGVYSRASQTTVTNAGTIRGNGSADGLDVLPEGGITIDGGPATIANSGTIAGAGHGISTAYFYNPDTQTLEGRAVGVVVENSGTIAGESNDGVRLIGGGSVTNSGTINGAGRADADGVSIYAYDDQDLSDVTAIGTITNAGGGTISGVRYGAILFDGGVVDNDGALIGGSGGLWVQGNDPAGNKTASVTNAGTISGGSGLTFANVLASSELVNSGMITGSAGHGVANGSLGRVSIINEVGGTITGATSGVYDDEGGIDLANAGTIRGEGSYDGFDAPPDAGVTILGAPSTVVNSGTISGAGAGITTAYYFNPATGLVEGRAAGTTVENSGTIAGESNDGVRLIGGGSVTNSGTISGTGRADADGVSMYAYEGQASEDYGALVTNDAGGAIEGERFGIILSGGGDVANAGAITGASGGVYIQGTALDSDDRSGVTGSLVNSGTIRGTGDFGGSDGDGDGYGVGFGSDMASATLDNSGEIASDFGVGVLQGSLADVTVTNAEGGTITGATSGIYSNAGGTLAVVNAGTIRGDGSYDGFDAAPDAGITIGTASSSVTNSGTISGAGAGITTSYLYDAEIDQLVGLAVGTTVENSGTIAGESNDGVRLIGGGSVTNGGAISGAGRADADGISMYAYEGQASEDYAALVTNAAGGVIAGERFGVILSGGGDVANAGDIAGVDGGLFIQGTALDSGERSGLTASVVNSGTITGSRTDGLNGYGVGFGSDLASATLDNSGTIGSEAGAGVFHGTLGDVTITNAEGGSIEGGTHGVYAGGDGSLMLDNAGTIRGNGSYEGAAAPADAGVMIQSAGASIDNSGTISGAGYGIVTQLYYNDETGQAEIRAVGTAVTNSGTIRGDANDAVRLFGGGSVVNSGTIEGIAGELTDGITIQAFGGQDTSGTTMLGSVVNEEGGTISGVRYGVLAVSGASVTNAGTISGGEIGVVIGRQASAGKAGELVNSGTIDGGVEIEVDSATATNSGTIISETGVALNSIGQIDVVNSGTLIGAAGVAVRLGAFDDSVTLKTGSAITGLVDAGDGVDGLVLDGDVLELTEAQQIGAAAGFETLEVANGYWTSKGYVGEFDNVAIGEGAALQVNEVDLGDGEGLSSPILTPAVTTNGRLILNFSENDVVSQLDELSITGTGTVELIGEAVFTVDTATVAHTGGTVVVNGGLVLTGTLLGDVTTEGDGTFTLGAGGTEGQFAGDLVNNGRFVFNRSDDYDFAGAFSGTGTLDKMGAGILNFTGNYGFDGVTNILAGSVRFAGQIDPTTDFNVGGGTLDLSGGDQTIGGLSGGGEATVVIGASTLTVDQEEDSEFAGGIEGDGGFTKSGSGTLNFTGNSGYTGPTAVNGGTLAVNGSIVSDVTVNSGGTLGGNGTVGSTTVAGGGTIAPGNSIGRLTVAGDLNFAAGSVYEVEVNAAGEGDRLDATGTVTIDTDASVAVLAEDGDYAGRTDYVILTGAEGVEGRFGSVTTDLAFLDPLLRYGGNSVTLSLYRNDIDFADVAIGANQAGVAAAIQARGIDDPLFEAVLAQNAAGAQQAFGDLSGEILTSTLSGLTDDSRHLRGALLGMVAPEAQGAFIWGSAFGGWGDFDAKGGRFGMDTDHKGFVTGVGFGGNGFAAALSAGIGNSDFRLGGRTDRAKTDSKYLAVHATYGAGEGMRASFGLAYGWHDIDTTRSVSFAPLAQSLTSGRDGSTLQLFGEVGYDAKVGAAAITPFARLAHVRTKSDAFVETGGNAALALAAAKQKTDFLSLGVRARFNAGQPGFQPYVSAAWNRASGDRGAPVGAAFASGGGSPFVLTGTLIPKSSAEVEAGFDYTSGTFRIGAAYSGTLASDRRTHGARVTASFSF</sequence>
<keyword evidence="4" id="KW-1185">Reference proteome</keyword>